<sequence>MSGECRRACGCVFDPVMSISHTFVAAGLLAVGALFNPAPRAAIAADPVGTVDPRILAPAAFAFKADRGIFTELRAVPSDPRVFSRWEPPGHGSRADEPEHRWDRGQSL</sequence>
<evidence type="ECO:0000256" key="1">
    <source>
        <dbReference type="SAM" id="MobiDB-lite"/>
    </source>
</evidence>
<feature type="compositionally biased region" description="Basic and acidic residues" evidence="1">
    <location>
        <begin position="93"/>
        <end position="108"/>
    </location>
</feature>
<gene>
    <name evidence="2" type="ORF">BG61_20350</name>
</gene>
<evidence type="ECO:0000313" key="3">
    <source>
        <dbReference type="Proteomes" id="UP000027466"/>
    </source>
</evidence>
<evidence type="ECO:0000313" key="2">
    <source>
        <dbReference type="EMBL" id="KDR41255.1"/>
    </source>
</evidence>
<accession>A0A069PKW8</accession>
<dbReference type="AlphaFoldDB" id="A0A069PKW8"/>
<organism evidence="2 3">
    <name type="scientific">Caballeronia glathei</name>
    <dbReference type="NCBI Taxonomy" id="60547"/>
    <lineage>
        <taxon>Bacteria</taxon>
        <taxon>Pseudomonadati</taxon>
        <taxon>Pseudomonadota</taxon>
        <taxon>Betaproteobacteria</taxon>
        <taxon>Burkholderiales</taxon>
        <taxon>Burkholderiaceae</taxon>
        <taxon>Caballeronia</taxon>
    </lineage>
</organism>
<dbReference type="EMBL" id="JFHC01000030">
    <property type="protein sequence ID" value="KDR41255.1"/>
    <property type="molecule type" value="Genomic_DNA"/>
</dbReference>
<name>A0A069PKW8_9BURK</name>
<reference evidence="2 3" key="1">
    <citation type="submission" date="2014-03" db="EMBL/GenBank/DDBJ databases">
        <title>Draft Genome Sequences of Four Burkholderia Strains.</title>
        <authorList>
            <person name="Liu X.Y."/>
            <person name="Li C.X."/>
            <person name="Xu J.H."/>
        </authorList>
    </citation>
    <scope>NUCLEOTIDE SEQUENCE [LARGE SCALE GENOMIC DNA]</scope>
    <source>
        <strain evidence="2 3">DSM 50014</strain>
    </source>
</reference>
<comment type="caution">
    <text evidence="2">The sequence shown here is derived from an EMBL/GenBank/DDBJ whole genome shotgun (WGS) entry which is preliminary data.</text>
</comment>
<protein>
    <submittedName>
        <fullName evidence="2">Uncharacterized protein</fullName>
    </submittedName>
</protein>
<dbReference type="Proteomes" id="UP000027466">
    <property type="component" value="Unassembled WGS sequence"/>
</dbReference>
<proteinExistence type="predicted"/>
<keyword evidence="3" id="KW-1185">Reference proteome</keyword>
<feature type="region of interest" description="Disordered" evidence="1">
    <location>
        <begin position="80"/>
        <end position="108"/>
    </location>
</feature>